<gene>
    <name evidence="15" type="ORF">DNHGIG_16260</name>
</gene>
<keyword evidence="9 13" id="KW-0460">Magnesium</keyword>
<dbReference type="InterPro" id="IPR045031">
    <property type="entry name" value="DHP_synth-like"/>
</dbReference>
<comment type="catalytic activity">
    <reaction evidence="1">
        <text>(7,8-dihydropterin-6-yl)methyl diphosphate + 4-aminobenzoate = 7,8-dihydropteroate + diphosphate</text>
        <dbReference type="Rhea" id="RHEA:19949"/>
        <dbReference type="ChEBI" id="CHEBI:17836"/>
        <dbReference type="ChEBI" id="CHEBI:17839"/>
        <dbReference type="ChEBI" id="CHEBI:33019"/>
        <dbReference type="ChEBI" id="CHEBI:72950"/>
        <dbReference type="EC" id="2.5.1.15"/>
    </reaction>
</comment>
<dbReference type="EMBL" id="BOQE01000001">
    <property type="protein sequence ID" value="GIM46077.1"/>
    <property type="molecule type" value="Genomic_DNA"/>
</dbReference>
<evidence type="ECO:0000256" key="7">
    <source>
        <dbReference type="ARBA" id="ARBA00022679"/>
    </source>
</evidence>
<evidence type="ECO:0000256" key="12">
    <source>
        <dbReference type="ARBA" id="ARBA00053449"/>
    </source>
</evidence>
<dbReference type="SUPFAM" id="SSF51717">
    <property type="entry name" value="Dihydropteroate synthetase-like"/>
    <property type="match status" value="1"/>
</dbReference>
<comment type="pathway">
    <text evidence="3 13">Cofactor biosynthesis; tetrahydrofolate biosynthesis; 7,8-dihydrofolate from 2-amino-4-hydroxy-6-hydroxymethyl-7,8-dihydropteridine diphosphate and 4-aminobenzoate: step 1/2.</text>
</comment>
<name>A0AAV4LF54_9BACL</name>
<reference evidence="15" key="1">
    <citation type="journal article" date="2023" name="Int. J. Syst. Evol. Microbiol.">
        <title>Collibacillus ludicampi gen. nov., sp. nov., a new soil bacterium of the family Alicyclobacillaceae.</title>
        <authorList>
            <person name="Jojima T."/>
            <person name="Ioku Y."/>
            <person name="Fukuta Y."/>
            <person name="Shirasaka N."/>
            <person name="Matsumura Y."/>
            <person name="Mori M."/>
        </authorList>
    </citation>
    <scope>NUCLEOTIDE SEQUENCE</scope>
    <source>
        <strain evidence="15">TP075</strain>
    </source>
</reference>
<organism evidence="15 16">
    <name type="scientific">Collibacillus ludicampi</name>
    <dbReference type="NCBI Taxonomy" id="2771369"/>
    <lineage>
        <taxon>Bacteria</taxon>
        <taxon>Bacillati</taxon>
        <taxon>Bacillota</taxon>
        <taxon>Bacilli</taxon>
        <taxon>Bacillales</taxon>
        <taxon>Alicyclobacillaceae</taxon>
        <taxon>Collibacillus</taxon>
    </lineage>
</organism>
<dbReference type="PROSITE" id="PS00792">
    <property type="entry name" value="DHPS_1"/>
    <property type="match status" value="1"/>
</dbReference>
<evidence type="ECO:0000256" key="3">
    <source>
        <dbReference type="ARBA" id="ARBA00004763"/>
    </source>
</evidence>
<dbReference type="GO" id="GO:0046872">
    <property type="term" value="F:metal ion binding"/>
    <property type="evidence" value="ECO:0007669"/>
    <property type="project" value="UniProtKB-KW"/>
</dbReference>
<dbReference type="InterPro" id="IPR000489">
    <property type="entry name" value="Pterin-binding_dom"/>
</dbReference>
<evidence type="ECO:0000256" key="8">
    <source>
        <dbReference type="ARBA" id="ARBA00022723"/>
    </source>
</evidence>
<dbReference type="CDD" id="cd00739">
    <property type="entry name" value="DHPS"/>
    <property type="match status" value="1"/>
</dbReference>
<accession>A0AAV4LF54</accession>
<feature type="domain" description="Pterin-binding" evidence="14">
    <location>
        <begin position="20"/>
        <end position="266"/>
    </location>
</feature>
<dbReference type="Gene3D" id="3.20.20.20">
    <property type="entry name" value="Dihydropteroate synthase-like"/>
    <property type="match status" value="1"/>
</dbReference>
<dbReference type="NCBIfam" id="TIGR01496">
    <property type="entry name" value="DHPS"/>
    <property type="match status" value="1"/>
</dbReference>
<comment type="caution">
    <text evidence="15">The sequence shown here is derived from an EMBL/GenBank/DDBJ whole genome shotgun (WGS) entry which is preliminary data.</text>
</comment>
<dbReference type="GO" id="GO:0005829">
    <property type="term" value="C:cytosol"/>
    <property type="evidence" value="ECO:0007669"/>
    <property type="project" value="TreeGrafter"/>
</dbReference>
<evidence type="ECO:0000313" key="16">
    <source>
        <dbReference type="Proteomes" id="UP001057291"/>
    </source>
</evidence>
<evidence type="ECO:0000313" key="15">
    <source>
        <dbReference type="EMBL" id="GIM46077.1"/>
    </source>
</evidence>
<evidence type="ECO:0000259" key="14">
    <source>
        <dbReference type="PROSITE" id="PS50972"/>
    </source>
</evidence>
<keyword evidence="7 13" id="KW-0808">Transferase</keyword>
<evidence type="ECO:0000256" key="1">
    <source>
        <dbReference type="ARBA" id="ARBA00000012"/>
    </source>
</evidence>
<dbReference type="PROSITE" id="PS00793">
    <property type="entry name" value="DHPS_2"/>
    <property type="match status" value="1"/>
</dbReference>
<keyword evidence="8 13" id="KW-0479">Metal-binding</keyword>
<evidence type="ECO:0000256" key="2">
    <source>
        <dbReference type="ARBA" id="ARBA00001946"/>
    </source>
</evidence>
<evidence type="ECO:0000256" key="5">
    <source>
        <dbReference type="ARBA" id="ARBA00012458"/>
    </source>
</evidence>
<evidence type="ECO:0000256" key="11">
    <source>
        <dbReference type="ARBA" id="ARBA00030193"/>
    </source>
</evidence>
<dbReference type="PROSITE" id="PS50972">
    <property type="entry name" value="PTERIN_BINDING"/>
    <property type="match status" value="1"/>
</dbReference>
<proteinExistence type="inferred from homology"/>
<evidence type="ECO:0000256" key="13">
    <source>
        <dbReference type="RuleBase" id="RU361205"/>
    </source>
</evidence>
<comment type="function">
    <text evidence="12 13">Catalyzes the condensation of para-aminobenzoate (pABA) with 6-hydroxymethyl-7,8-dihydropterin diphosphate (DHPt-PP) to form 7,8-dihydropteroate (H2Pte), the immediate precursor of folate derivatives.</text>
</comment>
<dbReference type="InterPro" id="IPR011005">
    <property type="entry name" value="Dihydropteroate_synth-like_sf"/>
</dbReference>
<protein>
    <recommendedName>
        <fullName evidence="6 13">Dihydropteroate synthase</fullName>
        <shortName evidence="13">DHPS</shortName>
        <ecNumber evidence="5 13">2.5.1.15</ecNumber>
    </recommendedName>
    <alternativeName>
        <fullName evidence="11 13">Dihydropteroate pyrophosphorylase</fullName>
    </alternativeName>
</protein>
<evidence type="ECO:0000256" key="4">
    <source>
        <dbReference type="ARBA" id="ARBA00009503"/>
    </source>
</evidence>
<dbReference type="InterPro" id="IPR006390">
    <property type="entry name" value="DHP_synth_dom"/>
</dbReference>
<evidence type="ECO:0000256" key="10">
    <source>
        <dbReference type="ARBA" id="ARBA00022909"/>
    </source>
</evidence>
<keyword evidence="10 13" id="KW-0289">Folate biosynthesis</keyword>
<evidence type="ECO:0000256" key="6">
    <source>
        <dbReference type="ARBA" id="ARBA00016919"/>
    </source>
</evidence>
<dbReference type="FunFam" id="3.20.20.20:FF:000006">
    <property type="entry name" value="Dihydropteroate synthase"/>
    <property type="match status" value="1"/>
</dbReference>
<dbReference type="GO" id="GO:0046654">
    <property type="term" value="P:tetrahydrofolate biosynthetic process"/>
    <property type="evidence" value="ECO:0007669"/>
    <property type="project" value="TreeGrafter"/>
</dbReference>
<dbReference type="Proteomes" id="UP001057291">
    <property type="component" value="Unassembled WGS sequence"/>
</dbReference>
<dbReference type="GO" id="GO:0004156">
    <property type="term" value="F:dihydropteroate synthase activity"/>
    <property type="evidence" value="ECO:0007669"/>
    <property type="project" value="UniProtKB-EC"/>
</dbReference>
<keyword evidence="16" id="KW-1185">Reference proteome</keyword>
<evidence type="ECO:0000256" key="9">
    <source>
        <dbReference type="ARBA" id="ARBA00022842"/>
    </source>
</evidence>
<dbReference type="GO" id="GO:0046656">
    <property type="term" value="P:folic acid biosynthetic process"/>
    <property type="evidence" value="ECO:0007669"/>
    <property type="project" value="UniProtKB-KW"/>
</dbReference>
<dbReference type="AlphaFoldDB" id="A0AAV4LF54"/>
<comment type="similarity">
    <text evidence="4 13">Belongs to the DHPS family.</text>
</comment>
<dbReference type="PANTHER" id="PTHR20941:SF1">
    <property type="entry name" value="FOLIC ACID SYNTHESIS PROTEIN FOL1"/>
    <property type="match status" value="1"/>
</dbReference>
<dbReference type="EC" id="2.5.1.15" evidence="5 13"/>
<comment type="cofactor">
    <cofactor evidence="2 13">
        <name>Mg(2+)</name>
        <dbReference type="ChEBI" id="CHEBI:18420"/>
    </cofactor>
</comment>
<sequence length="276" mass="30403">MSEQKVLTVGSHRFEWGSRTYVMGILNVTPDSFSDGGRYNDIERALLHAKRLVEEGADILDIGGESTRPCHTPVSAEEEMERVVPVIERIAKEIPIPISIDTYKASVAREAVKAGAHIVNDVWGLKADPEMASVCASLGVPVIVMHNRDVPLETNVFEGWLRETMECVRLAKAAGIPDERIIIDPGVGFGKTYEQNLWVLRDLRHFRELGYPLLLGTSRKSVIGLTLNLPVTERVEGTAATVALGIAGGADIVRVHDVREMVRVARMSDAIVRFRA</sequence>
<dbReference type="Pfam" id="PF00809">
    <property type="entry name" value="Pterin_bind"/>
    <property type="match status" value="1"/>
</dbReference>
<dbReference type="PANTHER" id="PTHR20941">
    <property type="entry name" value="FOLATE SYNTHESIS PROTEINS"/>
    <property type="match status" value="1"/>
</dbReference>